<sequence length="191" mass="22952">MSASRYNHYQQLPDFQYLISEFPKLRTTQNKRYSSSYPDITVLERKTVHVEKLNMNHASDLYEFYGPKGNPKDFTYLFVDAIGSFSLMRIDTNNRVIEIDKLQKLNFLLCNMFFENMKYRRYEWKCDDLNSPSRNSALRLGFTFEGRTRDTAWFSIIDSEWEEKKRRLQKWLSDDNFDENGKQKQSLNDIN</sequence>
<comment type="caution">
    <text evidence="1">The sequence shown here is derived from an EMBL/GenBank/DDBJ whole genome shotgun (WGS) entry which is preliminary data.</text>
</comment>
<accession>A0A1Y1XF34</accession>
<dbReference type="PANTHER" id="PTHR43441:SF2">
    <property type="entry name" value="FAMILY ACETYLTRANSFERASE, PUTATIVE (AFU_ORTHOLOGUE AFUA_7G00850)-RELATED"/>
    <property type="match status" value="1"/>
</dbReference>
<protein>
    <recommendedName>
        <fullName evidence="3">N-acetyltransferase domain-containing protein</fullName>
    </recommendedName>
</protein>
<dbReference type="Gene3D" id="3.40.630.30">
    <property type="match status" value="1"/>
</dbReference>
<dbReference type="OrthoDB" id="41238at2759"/>
<dbReference type="InterPro" id="IPR051908">
    <property type="entry name" value="Ribosomal_N-acetyltransferase"/>
</dbReference>
<dbReference type="Proteomes" id="UP000193944">
    <property type="component" value="Unassembled WGS sequence"/>
</dbReference>
<reference evidence="1 2" key="2">
    <citation type="submission" date="2016-08" db="EMBL/GenBank/DDBJ databases">
        <title>Pervasive Adenine N6-methylation of Active Genes in Fungi.</title>
        <authorList>
            <consortium name="DOE Joint Genome Institute"/>
            <person name="Mondo S.J."/>
            <person name="Dannebaum R.O."/>
            <person name="Kuo R.C."/>
            <person name="Labutti K."/>
            <person name="Haridas S."/>
            <person name="Kuo A."/>
            <person name="Salamov A."/>
            <person name="Ahrendt S.R."/>
            <person name="Lipzen A."/>
            <person name="Sullivan W."/>
            <person name="Andreopoulos W.B."/>
            <person name="Clum A."/>
            <person name="Lindquist E."/>
            <person name="Daum C."/>
            <person name="Ramamoorthy G.K."/>
            <person name="Gryganskyi A."/>
            <person name="Culley D."/>
            <person name="Magnuson J.K."/>
            <person name="James T.Y."/>
            <person name="O'Malley M.A."/>
            <person name="Stajich J.E."/>
            <person name="Spatafora J.W."/>
            <person name="Visel A."/>
            <person name="Grigoriev I.V."/>
        </authorList>
    </citation>
    <scope>NUCLEOTIDE SEQUENCE [LARGE SCALE GENOMIC DNA]</scope>
    <source>
        <strain evidence="1 2">S4</strain>
    </source>
</reference>
<dbReference type="GO" id="GO:1990189">
    <property type="term" value="F:protein N-terminal-serine acetyltransferase activity"/>
    <property type="evidence" value="ECO:0007669"/>
    <property type="project" value="TreeGrafter"/>
</dbReference>
<dbReference type="EMBL" id="MCFG01000053">
    <property type="protein sequence ID" value="ORX84369.1"/>
    <property type="molecule type" value="Genomic_DNA"/>
</dbReference>
<dbReference type="GO" id="GO:0008999">
    <property type="term" value="F:protein-N-terminal-alanine acetyltransferase activity"/>
    <property type="evidence" value="ECO:0007669"/>
    <property type="project" value="TreeGrafter"/>
</dbReference>
<keyword evidence="2" id="KW-1185">Reference proteome</keyword>
<dbReference type="PANTHER" id="PTHR43441">
    <property type="entry name" value="RIBOSOMAL-PROTEIN-SERINE ACETYLTRANSFERASE"/>
    <property type="match status" value="1"/>
</dbReference>
<organism evidence="1 2">
    <name type="scientific">Anaeromyces robustus</name>
    <dbReference type="NCBI Taxonomy" id="1754192"/>
    <lineage>
        <taxon>Eukaryota</taxon>
        <taxon>Fungi</taxon>
        <taxon>Fungi incertae sedis</taxon>
        <taxon>Chytridiomycota</taxon>
        <taxon>Chytridiomycota incertae sedis</taxon>
        <taxon>Neocallimastigomycetes</taxon>
        <taxon>Neocallimastigales</taxon>
        <taxon>Neocallimastigaceae</taxon>
        <taxon>Anaeromyces</taxon>
    </lineage>
</organism>
<dbReference type="InterPro" id="IPR016181">
    <property type="entry name" value="Acyl_CoA_acyltransferase"/>
</dbReference>
<reference evidence="1 2" key="1">
    <citation type="submission" date="2016-08" db="EMBL/GenBank/DDBJ databases">
        <title>A Parts List for Fungal Cellulosomes Revealed by Comparative Genomics.</title>
        <authorList>
            <consortium name="DOE Joint Genome Institute"/>
            <person name="Haitjema C.H."/>
            <person name="Gilmore S.P."/>
            <person name="Henske J.K."/>
            <person name="Solomon K.V."/>
            <person name="De Groot R."/>
            <person name="Kuo A."/>
            <person name="Mondo S.J."/>
            <person name="Salamov A.A."/>
            <person name="Labutti K."/>
            <person name="Zhao Z."/>
            <person name="Chiniquy J."/>
            <person name="Barry K."/>
            <person name="Brewer H.M."/>
            <person name="Purvine S.O."/>
            <person name="Wright A.T."/>
            <person name="Boxma B."/>
            <person name="Van Alen T."/>
            <person name="Hackstein J.H."/>
            <person name="Baker S.E."/>
            <person name="Grigoriev I.V."/>
            <person name="O'Malley M.A."/>
        </authorList>
    </citation>
    <scope>NUCLEOTIDE SEQUENCE [LARGE SCALE GENOMIC DNA]</scope>
    <source>
        <strain evidence="1 2">S4</strain>
    </source>
</reference>
<evidence type="ECO:0000313" key="1">
    <source>
        <dbReference type="EMBL" id="ORX84369.1"/>
    </source>
</evidence>
<name>A0A1Y1XF34_9FUNG</name>
<dbReference type="AlphaFoldDB" id="A0A1Y1XF34"/>
<proteinExistence type="predicted"/>
<dbReference type="SUPFAM" id="SSF55729">
    <property type="entry name" value="Acyl-CoA N-acyltransferases (Nat)"/>
    <property type="match status" value="1"/>
</dbReference>
<evidence type="ECO:0000313" key="2">
    <source>
        <dbReference type="Proteomes" id="UP000193944"/>
    </source>
</evidence>
<evidence type="ECO:0008006" key="3">
    <source>
        <dbReference type="Google" id="ProtNLM"/>
    </source>
</evidence>
<gene>
    <name evidence="1" type="ORF">BCR32DRAFT_277166</name>
</gene>